<keyword evidence="2" id="KW-1185">Reference proteome</keyword>
<dbReference type="Proteomes" id="UP000294933">
    <property type="component" value="Unassembled WGS sequence"/>
</dbReference>
<sequence>MTPLSFPFGILGLDPTLTRPLTMSECCEYFTRPASEYSFRCELCPFGPPNAIPGLLAEPSGINQLLLSSTCEHLHSHRHHWHPLLSGNLTKRTRTRLDGARCDFCVDWNWRIKWEHHAGRPN</sequence>
<evidence type="ECO:0000313" key="1">
    <source>
        <dbReference type="EMBL" id="TDL22522.1"/>
    </source>
</evidence>
<protein>
    <submittedName>
        <fullName evidence="1">Uncharacterized protein</fullName>
    </submittedName>
</protein>
<dbReference type="EMBL" id="ML170174">
    <property type="protein sequence ID" value="TDL22522.1"/>
    <property type="molecule type" value="Genomic_DNA"/>
</dbReference>
<evidence type="ECO:0000313" key="2">
    <source>
        <dbReference type="Proteomes" id="UP000294933"/>
    </source>
</evidence>
<dbReference type="VEuPathDB" id="FungiDB:BD410DRAFT_788334"/>
<accession>A0A4Y7Q5U6</accession>
<proteinExistence type="predicted"/>
<reference evidence="1 2" key="1">
    <citation type="submission" date="2018-06" db="EMBL/GenBank/DDBJ databases">
        <title>A transcriptomic atlas of mushroom development highlights an independent origin of complex multicellularity.</title>
        <authorList>
            <consortium name="DOE Joint Genome Institute"/>
            <person name="Krizsan K."/>
            <person name="Almasi E."/>
            <person name="Merenyi Z."/>
            <person name="Sahu N."/>
            <person name="Viragh M."/>
            <person name="Koszo T."/>
            <person name="Mondo S."/>
            <person name="Kiss B."/>
            <person name="Balint B."/>
            <person name="Kues U."/>
            <person name="Barry K."/>
            <person name="Hegedus J.C."/>
            <person name="Henrissat B."/>
            <person name="Johnson J."/>
            <person name="Lipzen A."/>
            <person name="Ohm R."/>
            <person name="Nagy I."/>
            <person name="Pangilinan J."/>
            <person name="Yan J."/>
            <person name="Xiong Y."/>
            <person name="Grigoriev I.V."/>
            <person name="Hibbett D.S."/>
            <person name="Nagy L.G."/>
        </authorList>
    </citation>
    <scope>NUCLEOTIDE SEQUENCE [LARGE SCALE GENOMIC DNA]</scope>
    <source>
        <strain evidence="1 2">SZMC22713</strain>
    </source>
</reference>
<organism evidence="1 2">
    <name type="scientific">Rickenella mellea</name>
    <dbReference type="NCBI Taxonomy" id="50990"/>
    <lineage>
        <taxon>Eukaryota</taxon>
        <taxon>Fungi</taxon>
        <taxon>Dikarya</taxon>
        <taxon>Basidiomycota</taxon>
        <taxon>Agaricomycotina</taxon>
        <taxon>Agaricomycetes</taxon>
        <taxon>Hymenochaetales</taxon>
        <taxon>Rickenellaceae</taxon>
        <taxon>Rickenella</taxon>
    </lineage>
</organism>
<gene>
    <name evidence="1" type="ORF">BD410DRAFT_788334</name>
</gene>
<dbReference type="AlphaFoldDB" id="A0A4Y7Q5U6"/>
<name>A0A4Y7Q5U6_9AGAM</name>